<dbReference type="Gene3D" id="1.10.3210.10">
    <property type="entry name" value="Hypothetical protein af1432"/>
    <property type="match status" value="1"/>
</dbReference>
<dbReference type="CDD" id="cd00077">
    <property type="entry name" value="HDc"/>
    <property type="match status" value="1"/>
</dbReference>
<accession>A0A928Q2M1</accession>
<proteinExistence type="predicted"/>
<dbReference type="Proteomes" id="UP000754750">
    <property type="component" value="Unassembled WGS sequence"/>
</dbReference>
<evidence type="ECO:0000259" key="1">
    <source>
        <dbReference type="Pfam" id="PF01966"/>
    </source>
</evidence>
<dbReference type="SUPFAM" id="SSF109604">
    <property type="entry name" value="HD-domain/PDEase-like"/>
    <property type="match status" value="1"/>
</dbReference>
<organism evidence="2 3">
    <name type="scientific">Faecalispora sporosphaeroides</name>
    <dbReference type="NCBI Taxonomy" id="1549"/>
    <lineage>
        <taxon>Bacteria</taxon>
        <taxon>Bacillati</taxon>
        <taxon>Bacillota</taxon>
        <taxon>Clostridia</taxon>
        <taxon>Eubacteriales</taxon>
        <taxon>Oscillospiraceae</taxon>
        <taxon>Faecalispora</taxon>
    </lineage>
</organism>
<sequence length="160" mass="18650">MRVSLTPQERKQFERYARQLLDHPQVLQMERFIQHGSVSCLEHSVAVAELSFWICRRLGLRADWNSLVRGALLHDFFLYDWHDKAPDRPGLHGFTHPKTALKNAERLFPLTERERDIIEKHMWPLTLGSCPRFRESAVVCAADKCCSLWETLFCRSSGIS</sequence>
<feature type="domain" description="HD" evidence="1">
    <location>
        <begin position="41"/>
        <end position="145"/>
    </location>
</feature>
<dbReference type="Pfam" id="PF01966">
    <property type="entry name" value="HD"/>
    <property type="match status" value="1"/>
</dbReference>
<reference evidence="2" key="1">
    <citation type="submission" date="2019-04" db="EMBL/GenBank/DDBJ databases">
        <title>Evolution of Biomass-Degrading Anaerobic Consortia Revealed by Metagenomics.</title>
        <authorList>
            <person name="Peng X."/>
        </authorList>
    </citation>
    <scope>NUCLEOTIDE SEQUENCE</scope>
    <source>
        <strain evidence="2">SIG551</strain>
    </source>
</reference>
<comment type="caution">
    <text evidence="2">The sequence shown here is derived from an EMBL/GenBank/DDBJ whole genome shotgun (WGS) entry which is preliminary data.</text>
</comment>
<gene>
    <name evidence="2" type="ORF">E7512_07830</name>
</gene>
<dbReference type="InterPro" id="IPR003607">
    <property type="entry name" value="HD/PDEase_dom"/>
</dbReference>
<name>A0A928Q2M1_9FIRM</name>
<dbReference type="EMBL" id="SVNY01000003">
    <property type="protein sequence ID" value="MBE6833474.1"/>
    <property type="molecule type" value="Genomic_DNA"/>
</dbReference>
<evidence type="ECO:0000313" key="3">
    <source>
        <dbReference type="Proteomes" id="UP000754750"/>
    </source>
</evidence>
<evidence type="ECO:0000313" key="2">
    <source>
        <dbReference type="EMBL" id="MBE6833474.1"/>
    </source>
</evidence>
<dbReference type="AlphaFoldDB" id="A0A928Q2M1"/>
<protein>
    <submittedName>
        <fullName evidence="2">HD domain-containing protein</fullName>
    </submittedName>
</protein>
<dbReference type="InterPro" id="IPR006674">
    <property type="entry name" value="HD_domain"/>
</dbReference>